<dbReference type="AlphaFoldDB" id="A0A0C2YFM1"/>
<dbReference type="EMBL" id="KN831768">
    <property type="protein sequence ID" value="KIM48528.1"/>
    <property type="molecule type" value="Genomic_DNA"/>
</dbReference>
<gene>
    <name evidence="1" type="ORF">M413DRAFT_437752</name>
</gene>
<reference evidence="1 2" key="1">
    <citation type="submission" date="2014-04" db="EMBL/GenBank/DDBJ databases">
        <authorList>
            <consortium name="DOE Joint Genome Institute"/>
            <person name="Kuo A."/>
            <person name="Gay G."/>
            <person name="Dore J."/>
            <person name="Kohler A."/>
            <person name="Nagy L.G."/>
            <person name="Floudas D."/>
            <person name="Copeland A."/>
            <person name="Barry K.W."/>
            <person name="Cichocki N."/>
            <person name="Veneault-Fourrey C."/>
            <person name="LaButti K."/>
            <person name="Lindquist E.A."/>
            <person name="Lipzen A."/>
            <person name="Lundell T."/>
            <person name="Morin E."/>
            <person name="Murat C."/>
            <person name="Sun H."/>
            <person name="Tunlid A."/>
            <person name="Henrissat B."/>
            <person name="Grigoriev I.V."/>
            <person name="Hibbett D.S."/>
            <person name="Martin F."/>
            <person name="Nordberg H.P."/>
            <person name="Cantor M.N."/>
            <person name="Hua S.X."/>
        </authorList>
    </citation>
    <scope>NUCLEOTIDE SEQUENCE [LARGE SCALE GENOMIC DNA]</scope>
    <source>
        <strain evidence="2">h7</strain>
    </source>
</reference>
<organism evidence="1 2">
    <name type="scientific">Hebeloma cylindrosporum</name>
    <dbReference type="NCBI Taxonomy" id="76867"/>
    <lineage>
        <taxon>Eukaryota</taxon>
        <taxon>Fungi</taxon>
        <taxon>Dikarya</taxon>
        <taxon>Basidiomycota</taxon>
        <taxon>Agaricomycotina</taxon>
        <taxon>Agaricomycetes</taxon>
        <taxon>Agaricomycetidae</taxon>
        <taxon>Agaricales</taxon>
        <taxon>Agaricineae</taxon>
        <taxon>Hymenogastraceae</taxon>
        <taxon>Hebeloma</taxon>
    </lineage>
</organism>
<sequence length="116" mass="12809">MSDLEPPDRQVRIIRVAFLRQLSYPGPAHSFLNKSSGGGRLAGSIARHVWMNLTNHCTQYEPPWISLQLCNLVSSSSTHAIALCTMCLESDFVDEESLRSSHEGPATSSSRHKCVP</sequence>
<evidence type="ECO:0000313" key="1">
    <source>
        <dbReference type="EMBL" id="KIM48528.1"/>
    </source>
</evidence>
<keyword evidence="2" id="KW-1185">Reference proteome</keyword>
<accession>A0A0C2YFM1</accession>
<evidence type="ECO:0000313" key="2">
    <source>
        <dbReference type="Proteomes" id="UP000053424"/>
    </source>
</evidence>
<name>A0A0C2YFM1_HEBCY</name>
<proteinExistence type="predicted"/>
<protein>
    <submittedName>
        <fullName evidence="1">Uncharacterized protein</fullName>
    </submittedName>
</protein>
<dbReference type="HOGENOM" id="CLU_2097162_0_0_1"/>
<reference evidence="2" key="2">
    <citation type="submission" date="2015-01" db="EMBL/GenBank/DDBJ databases">
        <title>Evolutionary Origins and Diversification of the Mycorrhizal Mutualists.</title>
        <authorList>
            <consortium name="DOE Joint Genome Institute"/>
            <consortium name="Mycorrhizal Genomics Consortium"/>
            <person name="Kohler A."/>
            <person name="Kuo A."/>
            <person name="Nagy L.G."/>
            <person name="Floudas D."/>
            <person name="Copeland A."/>
            <person name="Barry K.W."/>
            <person name="Cichocki N."/>
            <person name="Veneault-Fourrey C."/>
            <person name="LaButti K."/>
            <person name="Lindquist E.A."/>
            <person name="Lipzen A."/>
            <person name="Lundell T."/>
            <person name="Morin E."/>
            <person name="Murat C."/>
            <person name="Riley R."/>
            <person name="Ohm R."/>
            <person name="Sun H."/>
            <person name="Tunlid A."/>
            <person name="Henrissat B."/>
            <person name="Grigoriev I.V."/>
            <person name="Hibbett D.S."/>
            <person name="Martin F."/>
        </authorList>
    </citation>
    <scope>NUCLEOTIDE SEQUENCE [LARGE SCALE GENOMIC DNA]</scope>
    <source>
        <strain evidence="2">h7</strain>
    </source>
</reference>
<dbReference type="Proteomes" id="UP000053424">
    <property type="component" value="Unassembled WGS sequence"/>
</dbReference>